<dbReference type="Proteomes" id="UP000256774">
    <property type="component" value="Unassembled WGS sequence"/>
</dbReference>
<evidence type="ECO:0000256" key="5">
    <source>
        <dbReference type="ARBA" id="ARBA00022692"/>
    </source>
</evidence>
<dbReference type="GO" id="GO:0016776">
    <property type="term" value="F:phosphotransferase activity, phosphate group as acceptor"/>
    <property type="evidence" value="ECO:0007669"/>
    <property type="project" value="TreeGrafter"/>
</dbReference>
<keyword evidence="12" id="KW-1185">Reference proteome</keyword>
<evidence type="ECO:0000256" key="3">
    <source>
        <dbReference type="ARBA" id="ARBA00022519"/>
    </source>
</evidence>
<evidence type="ECO:0000256" key="2">
    <source>
        <dbReference type="ARBA" id="ARBA00022475"/>
    </source>
</evidence>
<feature type="domain" description="Sulfatase N-terminal" evidence="9">
    <location>
        <begin position="233"/>
        <end position="521"/>
    </location>
</feature>
<dbReference type="CDD" id="cd16017">
    <property type="entry name" value="LptA"/>
    <property type="match status" value="1"/>
</dbReference>
<organism evidence="11 12">
    <name type="scientific">Paraperlucidibaca baekdonensis</name>
    <dbReference type="NCBI Taxonomy" id="748120"/>
    <lineage>
        <taxon>Bacteria</taxon>
        <taxon>Pseudomonadati</taxon>
        <taxon>Pseudomonadota</taxon>
        <taxon>Gammaproteobacteria</taxon>
        <taxon>Moraxellales</taxon>
        <taxon>Moraxellaceae</taxon>
        <taxon>Paraperlucidibaca</taxon>
    </lineage>
</organism>
<evidence type="ECO:0000256" key="6">
    <source>
        <dbReference type="ARBA" id="ARBA00022989"/>
    </source>
</evidence>
<dbReference type="PANTHER" id="PTHR30443">
    <property type="entry name" value="INNER MEMBRANE PROTEIN"/>
    <property type="match status" value="1"/>
</dbReference>
<dbReference type="EMBL" id="QUNR01000001">
    <property type="protein sequence ID" value="REH40247.1"/>
    <property type="molecule type" value="Genomic_DNA"/>
</dbReference>
<dbReference type="Gene3D" id="3.40.720.10">
    <property type="entry name" value="Alkaline Phosphatase, subunit A"/>
    <property type="match status" value="1"/>
</dbReference>
<evidence type="ECO:0000259" key="10">
    <source>
        <dbReference type="Pfam" id="PF08019"/>
    </source>
</evidence>
<protein>
    <submittedName>
        <fullName evidence="11">Lipid A ethanolaminephosphotransferase</fullName>
    </submittedName>
</protein>
<dbReference type="InterPro" id="IPR000917">
    <property type="entry name" value="Sulfatase_N"/>
</dbReference>
<evidence type="ECO:0000259" key="9">
    <source>
        <dbReference type="Pfam" id="PF00884"/>
    </source>
</evidence>
<reference evidence="11 12" key="1">
    <citation type="submission" date="2018-08" db="EMBL/GenBank/DDBJ databases">
        <title>Genomic Encyclopedia of Type Strains, Phase IV (KMG-IV): sequencing the most valuable type-strain genomes for metagenomic binning, comparative biology and taxonomic classification.</title>
        <authorList>
            <person name="Goeker M."/>
        </authorList>
    </citation>
    <scope>NUCLEOTIDE SEQUENCE [LARGE SCALE GENOMIC DNA]</scope>
    <source>
        <strain evidence="11 12">DSM 26022</strain>
    </source>
</reference>
<comment type="caution">
    <text evidence="11">The sequence shown here is derived from an EMBL/GenBank/DDBJ whole genome shotgun (WGS) entry which is preliminary data.</text>
</comment>
<evidence type="ECO:0000313" key="11">
    <source>
        <dbReference type="EMBL" id="REH40247.1"/>
    </source>
</evidence>
<dbReference type="Pfam" id="PF08019">
    <property type="entry name" value="EptA_B_N"/>
    <property type="match status" value="1"/>
</dbReference>
<dbReference type="SUPFAM" id="SSF53649">
    <property type="entry name" value="Alkaline phosphatase-like"/>
    <property type="match status" value="1"/>
</dbReference>
<keyword evidence="6 8" id="KW-1133">Transmembrane helix</keyword>
<evidence type="ECO:0000256" key="7">
    <source>
        <dbReference type="ARBA" id="ARBA00023136"/>
    </source>
</evidence>
<dbReference type="InterPro" id="IPR017850">
    <property type="entry name" value="Alkaline_phosphatase_core_sf"/>
</dbReference>
<proteinExistence type="predicted"/>
<dbReference type="AlphaFoldDB" id="A0A3E0H958"/>
<evidence type="ECO:0000256" key="1">
    <source>
        <dbReference type="ARBA" id="ARBA00004429"/>
    </source>
</evidence>
<dbReference type="PANTHER" id="PTHR30443:SF0">
    <property type="entry name" value="PHOSPHOETHANOLAMINE TRANSFERASE EPTA"/>
    <property type="match status" value="1"/>
</dbReference>
<dbReference type="GO" id="GO:0009244">
    <property type="term" value="P:lipopolysaccharide core region biosynthetic process"/>
    <property type="evidence" value="ECO:0007669"/>
    <property type="project" value="TreeGrafter"/>
</dbReference>
<dbReference type="InterPro" id="IPR040423">
    <property type="entry name" value="PEA_transferase"/>
</dbReference>
<feature type="transmembrane region" description="Helical" evidence="8">
    <location>
        <begin position="43"/>
        <end position="66"/>
    </location>
</feature>
<dbReference type="Pfam" id="PF00884">
    <property type="entry name" value="Sulfatase"/>
    <property type="match status" value="1"/>
</dbReference>
<feature type="transmembrane region" description="Helical" evidence="8">
    <location>
        <begin position="116"/>
        <end position="134"/>
    </location>
</feature>
<comment type="subcellular location">
    <subcellularLocation>
        <location evidence="1">Cell inner membrane</location>
        <topology evidence="1">Multi-pass membrane protein</topology>
    </subcellularLocation>
</comment>
<evidence type="ECO:0000313" key="12">
    <source>
        <dbReference type="Proteomes" id="UP000256774"/>
    </source>
</evidence>
<evidence type="ECO:0000256" key="4">
    <source>
        <dbReference type="ARBA" id="ARBA00022679"/>
    </source>
</evidence>
<dbReference type="RefSeq" id="WP_116207297.1">
    <property type="nucleotide sequence ID" value="NZ_QUNR01000001.1"/>
</dbReference>
<name>A0A3E0H958_9GAMM</name>
<sequence>MSHFTRLLTLSQRNLVIAAWLVLTCNAAFFHRLLELTPYDGWRAGVFLGATALMLIAYFASFLQLVTWGPLARLVQSLLLLASALTTYFMATYGVGIDAGQIQNMMETDAHEVFDLLSWQMLACVLFIAGVPMLMLWRVPAAPASWRATLRSKAIAIALGLASILALAGWHYADYASTFREHRELRYLMVPHNYLAGIKRYYSKMAAPPNMPLLRYGEDATWISAGTTKPTLFVFVLGETARAESFGLNGYARNTTPELAMRGVINFPQMSSCGTATAVSVPCLFSGMTRADYDPKLASHREGLLDILQRAGYATTWIDNNSGCKGACDRVHNVPVLAEKKTQWCRDGECQDDLLADTFDDYIARAHVNDRVVVLHQQGSHGPAYFRRYPDAFKRYTPTCDSNALQSCTQQEVINTYDNTIAYTDHILGRVIDTLKAQADRYNTVMVYVSDHGESTGEHGLYLHGAPYLFAPSQQTHVPMVMWISPAFAQQGSPVSCLREQAQQPQSHDTIFHSFLGLLDVKTSTYKAALDWSAACRKR</sequence>
<dbReference type="InterPro" id="IPR058130">
    <property type="entry name" value="PEA_transf_C"/>
</dbReference>
<dbReference type="GO" id="GO:0005886">
    <property type="term" value="C:plasma membrane"/>
    <property type="evidence" value="ECO:0007669"/>
    <property type="project" value="UniProtKB-SubCell"/>
</dbReference>
<dbReference type="InterPro" id="IPR012549">
    <property type="entry name" value="EptA-like_N"/>
</dbReference>
<keyword evidence="4 11" id="KW-0808">Transferase</keyword>
<dbReference type="OrthoDB" id="9786870at2"/>
<keyword evidence="5 8" id="KW-0812">Transmembrane</keyword>
<gene>
    <name evidence="11" type="ORF">DFR26_0446</name>
</gene>
<feature type="transmembrane region" description="Helical" evidence="8">
    <location>
        <begin position="78"/>
        <end position="96"/>
    </location>
</feature>
<keyword evidence="2" id="KW-1003">Cell membrane</keyword>
<feature type="domain" description="Phosphoethanolamine transferase N-terminal" evidence="10">
    <location>
        <begin position="55"/>
        <end position="204"/>
    </location>
</feature>
<keyword evidence="7 8" id="KW-0472">Membrane</keyword>
<feature type="transmembrane region" description="Helical" evidence="8">
    <location>
        <begin position="154"/>
        <end position="173"/>
    </location>
</feature>
<keyword evidence="3" id="KW-0997">Cell inner membrane</keyword>
<dbReference type="NCBIfam" id="NF028537">
    <property type="entry name" value="P_eth_NH2_trans"/>
    <property type="match status" value="1"/>
</dbReference>
<accession>A0A3E0H958</accession>
<evidence type="ECO:0000256" key="8">
    <source>
        <dbReference type="SAM" id="Phobius"/>
    </source>
</evidence>